<dbReference type="EMBL" id="RMBX01000007">
    <property type="protein sequence ID" value="RPD40641.1"/>
    <property type="molecule type" value="Genomic_DNA"/>
</dbReference>
<dbReference type="OrthoDB" id="1121030at2"/>
<sequence length="205" mass="23752">MHSTLRTYGLIRAALILLCGIIPFLAAAPADGQTSKYEIRYGNNAIGQLNVKQETSGNNRKISIQSRVQSKFFQRMELDILAEYHHDILSRSRVTRLSTEQETLTEKTEKGYTVLRKGDKKSVITDPQITFCVSDLYFNEPRDVKRVYSETLGRFLEVKLLPDKRYALLMPEGKKNIYRYDKGRLTEVEINHQLGKAWFKLLEYK</sequence>
<keyword evidence="2" id="KW-1185">Reference proteome</keyword>
<evidence type="ECO:0000313" key="2">
    <source>
        <dbReference type="Proteomes" id="UP000279089"/>
    </source>
</evidence>
<organism evidence="1 2">
    <name type="scientific">Chitinophaga barathri</name>
    <dbReference type="NCBI Taxonomy" id="1647451"/>
    <lineage>
        <taxon>Bacteria</taxon>
        <taxon>Pseudomonadati</taxon>
        <taxon>Bacteroidota</taxon>
        <taxon>Chitinophagia</taxon>
        <taxon>Chitinophagales</taxon>
        <taxon>Chitinophagaceae</taxon>
        <taxon>Chitinophaga</taxon>
    </lineage>
</organism>
<proteinExistence type="predicted"/>
<evidence type="ECO:0008006" key="3">
    <source>
        <dbReference type="Google" id="ProtNLM"/>
    </source>
</evidence>
<name>A0A3N4MAN1_9BACT</name>
<reference evidence="2" key="1">
    <citation type="submission" date="2018-11" db="EMBL/GenBank/DDBJ databases">
        <title>Chitinophaga lutea sp.nov., isolate from arsenic contaminated soil.</title>
        <authorList>
            <person name="Zong Y."/>
        </authorList>
    </citation>
    <scope>NUCLEOTIDE SEQUENCE [LARGE SCALE GENOMIC DNA]</scope>
    <source>
        <strain evidence="2">YLT18</strain>
    </source>
</reference>
<dbReference type="AlphaFoldDB" id="A0A3N4MAN1"/>
<evidence type="ECO:0000313" key="1">
    <source>
        <dbReference type="EMBL" id="RPD40641.1"/>
    </source>
</evidence>
<gene>
    <name evidence="1" type="ORF">EG028_15220</name>
</gene>
<dbReference type="RefSeq" id="WP_120517042.1">
    <property type="nucleotide sequence ID" value="NZ_QXZY01000008.1"/>
</dbReference>
<dbReference type="InterPro" id="IPR045767">
    <property type="entry name" value="DUF6134"/>
</dbReference>
<protein>
    <recommendedName>
        <fullName evidence="3">DUF3108 domain-containing protein</fullName>
    </recommendedName>
</protein>
<comment type="caution">
    <text evidence="1">The sequence shown here is derived from an EMBL/GenBank/DDBJ whole genome shotgun (WGS) entry which is preliminary data.</text>
</comment>
<dbReference type="Pfam" id="PF19630">
    <property type="entry name" value="DUF6134"/>
    <property type="match status" value="1"/>
</dbReference>
<accession>A0A3N4MAN1</accession>
<dbReference type="Proteomes" id="UP000279089">
    <property type="component" value="Unassembled WGS sequence"/>
</dbReference>